<evidence type="ECO:0000313" key="2">
    <source>
        <dbReference type="Proteomes" id="UP000267029"/>
    </source>
</evidence>
<name>A0A0R3UC80_MESCO</name>
<reference evidence="3" key="1">
    <citation type="submission" date="2017-02" db="UniProtKB">
        <authorList>
            <consortium name="WormBaseParasite"/>
        </authorList>
    </citation>
    <scope>IDENTIFICATION</scope>
</reference>
<dbReference type="Proteomes" id="UP000267029">
    <property type="component" value="Unassembled WGS sequence"/>
</dbReference>
<accession>A0A0R3UC80</accession>
<sequence length="81" mass="8669">MYSTRYFVLACCESSIASLPRDLPACVMAGVNSLSNTQLARQRRRIDYQEAADYRVVESGGAALIPTTPNTTVVAGVTGNV</sequence>
<evidence type="ECO:0000313" key="1">
    <source>
        <dbReference type="EMBL" id="VDD78526.1"/>
    </source>
</evidence>
<protein>
    <submittedName>
        <fullName evidence="3">Secreted protein</fullName>
    </submittedName>
</protein>
<dbReference type="AlphaFoldDB" id="A0A0R3UC80"/>
<organism evidence="3">
    <name type="scientific">Mesocestoides corti</name>
    <name type="common">Flatworm</name>
    <dbReference type="NCBI Taxonomy" id="53468"/>
    <lineage>
        <taxon>Eukaryota</taxon>
        <taxon>Metazoa</taxon>
        <taxon>Spiralia</taxon>
        <taxon>Lophotrochozoa</taxon>
        <taxon>Platyhelminthes</taxon>
        <taxon>Cestoda</taxon>
        <taxon>Eucestoda</taxon>
        <taxon>Cyclophyllidea</taxon>
        <taxon>Mesocestoididae</taxon>
        <taxon>Mesocestoides</taxon>
    </lineage>
</organism>
<dbReference type="WBParaSite" id="MCOS_0000452801-mRNA-1">
    <property type="protein sequence ID" value="MCOS_0000452801-mRNA-1"/>
    <property type="gene ID" value="MCOS_0000452801"/>
</dbReference>
<evidence type="ECO:0000313" key="3">
    <source>
        <dbReference type="WBParaSite" id="MCOS_0000452801-mRNA-1"/>
    </source>
</evidence>
<proteinExistence type="predicted"/>
<dbReference type="EMBL" id="UXSR01001810">
    <property type="protein sequence ID" value="VDD78526.1"/>
    <property type="molecule type" value="Genomic_DNA"/>
</dbReference>
<keyword evidence="2" id="KW-1185">Reference proteome</keyword>
<gene>
    <name evidence="1" type="ORF">MCOS_LOCUS4529</name>
</gene>
<reference evidence="1 2" key="2">
    <citation type="submission" date="2018-10" db="EMBL/GenBank/DDBJ databases">
        <authorList>
            <consortium name="Pathogen Informatics"/>
        </authorList>
    </citation>
    <scope>NUCLEOTIDE SEQUENCE [LARGE SCALE GENOMIC DNA]</scope>
</reference>